<dbReference type="AlphaFoldDB" id="A0A9P3GSG9"/>
<dbReference type="Proteomes" id="UP000703269">
    <property type="component" value="Unassembled WGS sequence"/>
</dbReference>
<protein>
    <submittedName>
        <fullName evidence="2">Uncharacterized protein</fullName>
    </submittedName>
</protein>
<feature type="region of interest" description="Disordered" evidence="1">
    <location>
        <begin position="14"/>
        <end position="47"/>
    </location>
</feature>
<name>A0A9P3GSG9_9APHY</name>
<organism evidence="2 3">
    <name type="scientific">Phanerochaete sordida</name>
    <dbReference type="NCBI Taxonomy" id="48140"/>
    <lineage>
        <taxon>Eukaryota</taxon>
        <taxon>Fungi</taxon>
        <taxon>Dikarya</taxon>
        <taxon>Basidiomycota</taxon>
        <taxon>Agaricomycotina</taxon>
        <taxon>Agaricomycetes</taxon>
        <taxon>Polyporales</taxon>
        <taxon>Phanerochaetaceae</taxon>
        <taxon>Phanerochaete</taxon>
    </lineage>
</organism>
<reference evidence="2 3" key="1">
    <citation type="submission" date="2021-08" db="EMBL/GenBank/DDBJ databases">
        <title>Draft Genome Sequence of Phanerochaete sordida strain YK-624.</title>
        <authorList>
            <person name="Mori T."/>
            <person name="Dohra H."/>
            <person name="Suzuki T."/>
            <person name="Kawagishi H."/>
            <person name="Hirai H."/>
        </authorList>
    </citation>
    <scope>NUCLEOTIDE SEQUENCE [LARGE SCALE GENOMIC DNA]</scope>
    <source>
        <strain evidence="2 3">YK-624</strain>
    </source>
</reference>
<proteinExistence type="predicted"/>
<evidence type="ECO:0000256" key="1">
    <source>
        <dbReference type="SAM" id="MobiDB-lite"/>
    </source>
</evidence>
<gene>
    <name evidence="2" type="ORF">PsYK624_166590</name>
</gene>
<evidence type="ECO:0000313" key="2">
    <source>
        <dbReference type="EMBL" id="GJF00372.1"/>
    </source>
</evidence>
<evidence type="ECO:0000313" key="3">
    <source>
        <dbReference type="Proteomes" id="UP000703269"/>
    </source>
</evidence>
<feature type="region of interest" description="Disordered" evidence="1">
    <location>
        <begin position="108"/>
        <end position="179"/>
    </location>
</feature>
<keyword evidence="3" id="KW-1185">Reference proteome</keyword>
<sequence>MVPRRHDQACIKAQANIAATPTAPTADDRRPCPASKPSDAPAAGSKPLRYHLRAPSSANEPSFSADIFQMQACPQSYCITRWERSRRSGPVHAPILPAERRSVSRPLFALPASPRPPVLHTSPRVLSRQASPDTLSSRAAKSASFGVTRALRRRRGDRGPRPGGAGPRAARAHRSGHRAAGTRDCVVPYRLARWTSPPARPVLGSASLAMSFVARHLPRPSASSGHPTHSSLPMYTAVGEPEPASEVGLGFAPRRPRRRRTRPAPCASCLPRDAGTPTVLFSRTWAPQCSSRGQERAVGRRQAFARRLSHLPSRRRPHYCSRPSHAMYTRLVRPGEGFPRGDVT</sequence>
<comment type="caution">
    <text evidence="2">The sequence shown here is derived from an EMBL/GenBank/DDBJ whole genome shotgun (WGS) entry which is preliminary data.</text>
</comment>
<feature type="compositionally biased region" description="Polar residues" evidence="1">
    <location>
        <begin position="128"/>
        <end position="139"/>
    </location>
</feature>
<dbReference type="EMBL" id="BPQB01000148">
    <property type="protein sequence ID" value="GJF00372.1"/>
    <property type="molecule type" value="Genomic_DNA"/>
</dbReference>
<accession>A0A9P3GSG9</accession>